<reference evidence="1 2" key="1">
    <citation type="submission" date="2020-10" db="EMBL/GenBank/DDBJ databases">
        <authorList>
            <person name="Castelo-Branco R."/>
            <person name="Eusebio N."/>
            <person name="Adriana R."/>
            <person name="Vieira A."/>
            <person name="Brugerolle De Fraissinette N."/>
            <person name="Rezende De Castro R."/>
            <person name="Schneider M.P."/>
            <person name="Vasconcelos V."/>
            <person name="Leao P.N."/>
        </authorList>
    </citation>
    <scope>NUCLEOTIDE SEQUENCE [LARGE SCALE GENOMIC DNA]</scope>
    <source>
        <strain evidence="1 2">LEGE 00031</strain>
    </source>
</reference>
<dbReference type="InterPro" id="IPR025477">
    <property type="entry name" value="DUF4327"/>
</dbReference>
<dbReference type="Proteomes" id="UP000658720">
    <property type="component" value="Unassembled WGS sequence"/>
</dbReference>
<sequence length="87" mass="10267">MVISSPLHQETVFSLEVIRSTASELVRQNRLDRQQPIYTLCQFIPARQWLAVERELEMHDYLLRDHIIDLMNCEAWDFQDPDGYGCA</sequence>
<evidence type="ECO:0000313" key="1">
    <source>
        <dbReference type="EMBL" id="MBE9253301.1"/>
    </source>
</evidence>
<evidence type="ECO:0000313" key="2">
    <source>
        <dbReference type="Proteomes" id="UP000658720"/>
    </source>
</evidence>
<accession>A0ABR9VQF4</accession>
<gene>
    <name evidence="1" type="ORF">IQ217_05365</name>
</gene>
<dbReference type="Pfam" id="PF14217">
    <property type="entry name" value="DUF4327"/>
    <property type="match status" value="1"/>
</dbReference>
<keyword evidence="2" id="KW-1185">Reference proteome</keyword>
<protein>
    <submittedName>
        <fullName evidence="1">DUF4327 family protein</fullName>
    </submittedName>
</protein>
<organism evidence="1 2">
    <name type="scientific">Synechocystis salina LEGE 00031</name>
    <dbReference type="NCBI Taxonomy" id="1828736"/>
    <lineage>
        <taxon>Bacteria</taxon>
        <taxon>Bacillati</taxon>
        <taxon>Cyanobacteriota</taxon>
        <taxon>Cyanophyceae</taxon>
        <taxon>Synechococcales</taxon>
        <taxon>Merismopediaceae</taxon>
        <taxon>Synechocystis</taxon>
    </lineage>
</organism>
<dbReference type="EMBL" id="JADEVV010000011">
    <property type="protein sequence ID" value="MBE9253301.1"/>
    <property type="molecule type" value="Genomic_DNA"/>
</dbReference>
<comment type="caution">
    <text evidence="1">The sequence shown here is derived from an EMBL/GenBank/DDBJ whole genome shotgun (WGS) entry which is preliminary data.</text>
</comment>
<name>A0ABR9VQF4_9SYNC</name>
<proteinExistence type="predicted"/>
<dbReference type="RefSeq" id="WP_190597932.1">
    <property type="nucleotide sequence ID" value="NZ_JADEVV010000011.1"/>
</dbReference>